<evidence type="ECO:0000313" key="1">
    <source>
        <dbReference type="EMBL" id="CAD8264100.1"/>
    </source>
</evidence>
<protein>
    <submittedName>
        <fullName evidence="1">Uncharacterized protein</fullName>
    </submittedName>
</protein>
<gene>
    <name evidence="1" type="ORF">PPYR1160_LOCUS13603</name>
</gene>
<proteinExistence type="predicted"/>
<dbReference type="EMBL" id="HBEA01017902">
    <property type="protein sequence ID" value="CAD8264100.1"/>
    <property type="molecule type" value="Transcribed_RNA"/>
</dbReference>
<dbReference type="AlphaFoldDB" id="A0A7R9UEX2"/>
<name>A0A7R9UEX2_9STRA</name>
<reference evidence="1" key="1">
    <citation type="submission" date="2021-01" db="EMBL/GenBank/DDBJ databases">
        <authorList>
            <person name="Corre E."/>
            <person name="Pelletier E."/>
            <person name="Niang G."/>
            <person name="Scheremetjew M."/>
            <person name="Finn R."/>
            <person name="Kale V."/>
            <person name="Holt S."/>
            <person name="Cochrane G."/>
            <person name="Meng A."/>
            <person name="Brown T."/>
            <person name="Cohen L."/>
        </authorList>
    </citation>
    <scope>NUCLEOTIDE SEQUENCE</scope>
    <source>
        <strain evidence="1">CCMP2078</strain>
    </source>
</reference>
<sequence>MAKAFGEAGGKCCSRIALFARMEVIFSCLFYLRKWRQRRNDHSTKILMKLKKKLNVLVSLLDGVHAQKARAELGEMWNRRDPWTSLGFGGEKIGHRSSHFGRSMTTSLEKGPREMAGGSEIVRVAHLTSMCESCGTNSQQESCPS</sequence>
<organism evidence="1">
    <name type="scientific">Pinguiococcus pyrenoidosus</name>
    <dbReference type="NCBI Taxonomy" id="172671"/>
    <lineage>
        <taxon>Eukaryota</taxon>
        <taxon>Sar</taxon>
        <taxon>Stramenopiles</taxon>
        <taxon>Ochrophyta</taxon>
        <taxon>Pinguiophyceae</taxon>
        <taxon>Pinguiochrysidales</taxon>
        <taxon>Pinguiochrysidaceae</taxon>
        <taxon>Pinguiococcus</taxon>
    </lineage>
</organism>
<accession>A0A7R9UEX2</accession>